<dbReference type="EMBL" id="LGTZ01000286">
    <property type="protein sequence ID" value="OJD26002.1"/>
    <property type="molecule type" value="Genomic_DNA"/>
</dbReference>
<name>A0A1J9QD33_9EURO</name>
<dbReference type="Pfam" id="PF10521">
    <property type="entry name" value="Tti2"/>
    <property type="match status" value="1"/>
</dbReference>
<keyword evidence="4" id="KW-1185">Reference proteome</keyword>
<gene>
    <name evidence="3" type="ORF">ACJ73_02619</name>
</gene>
<dbReference type="OrthoDB" id="6417021at2759"/>
<dbReference type="VEuPathDB" id="FungiDB:ACJ73_02619"/>
<evidence type="ECO:0000313" key="3">
    <source>
        <dbReference type="EMBL" id="OJD26002.1"/>
    </source>
</evidence>
<dbReference type="Proteomes" id="UP000242791">
    <property type="component" value="Unassembled WGS sequence"/>
</dbReference>
<comment type="similarity">
    <text evidence="1">Belongs to the TTI2 family.</text>
</comment>
<protein>
    <submittedName>
        <fullName evidence="3">Uncharacterized protein</fullName>
    </submittedName>
</protein>
<feature type="compositionally biased region" description="Polar residues" evidence="2">
    <location>
        <begin position="371"/>
        <end position="384"/>
    </location>
</feature>
<accession>A0A1J9QD33</accession>
<proteinExistence type="inferred from homology"/>
<comment type="caution">
    <text evidence="3">The sequence shown here is derived from an EMBL/GenBank/DDBJ whole genome shotgun (WGS) entry which is preliminary data.</text>
</comment>
<dbReference type="PANTHER" id="PTHR32226:SF2">
    <property type="entry name" value="TELO2-INTERACTING PROTEIN 2"/>
    <property type="match status" value="1"/>
</dbReference>
<dbReference type="GO" id="GO:0110078">
    <property type="term" value="C:TTT Hsp90 cochaperone complex"/>
    <property type="evidence" value="ECO:0007669"/>
    <property type="project" value="InterPro"/>
</dbReference>
<dbReference type="InterPro" id="IPR018870">
    <property type="entry name" value="Tti2"/>
</dbReference>
<organism evidence="3 4">
    <name type="scientific">Blastomyces percursus</name>
    <dbReference type="NCBI Taxonomy" id="1658174"/>
    <lineage>
        <taxon>Eukaryota</taxon>
        <taxon>Fungi</taxon>
        <taxon>Dikarya</taxon>
        <taxon>Ascomycota</taxon>
        <taxon>Pezizomycotina</taxon>
        <taxon>Eurotiomycetes</taxon>
        <taxon>Eurotiomycetidae</taxon>
        <taxon>Onygenales</taxon>
        <taxon>Ajellomycetaceae</taxon>
        <taxon>Blastomyces</taxon>
    </lineage>
</organism>
<dbReference type="GO" id="GO:0005634">
    <property type="term" value="C:nucleus"/>
    <property type="evidence" value="ECO:0007669"/>
    <property type="project" value="TreeGrafter"/>
</dbReference>
<dbReference type="AlphaFoldDB" id="A0A1J9QD33"/>
<dbReference type="GO" id="GO:0005829">
    <property type="term" value="C:cytosol"/>
    <property type="evidence" value="ECO:0007669"/>
    <property type="project" value="TreeGrafter"/>
</dbReference>
<dbReference type="PANTHER" id="PTHR32226">
    <property type="entry name" value="TELO2-INTERACTING PROTEIN 2"/>
    <property type="match status" value="1"/>
</dbReference>
<evidence type="ECO:0000256" key="1">
    <source>
        <dbReference type="ARBA" id="ARBA00034736"/>
    </source>
</evidence>
<dbReference type="STRING" id="1658174.A0A1J9QD33"/>
<evidence type="ECO:0000313" key="4">
    <source>
        <dbReference type="Proteomes" id="UP000242791"/>
    </source>
</evidence>
<evidence type="ECO:0000256" key="2">
    <source>
        <dbReference type="SAM" id="MobiDB-lite"/>
    </source>
</evidence>
<sequence length="613" mass="67473">MHQYRIAACKSLKAVDDKANYQIDTSQIESDISLDDLWSEIGANEPSGTTEKAYLLLVEAALRATKQPSLLRSEDREAARFLIFWTASAVLPNEDVTSLWENVQLADSGSTKRLQTGAYKLARLKSSVGVSVLGLLNLINPIANLEGEDAVDVIASLAAFTCRKDPWTTERAFNEASTLLQNYESCLGSERRGELTAIQEDILRKKVKPLFSKTKTSAVTAAGRKNVHPLPQPRFDPSIFNPESKPWKLRNVYMITVLSWVLGRYSPSDKLALESQSPLLVPPILSLIDDEALSFKAKGSELLSKFLAPLEQSNSDILQRTNLDSVFQDAIKPCLLFLPTITPEPESIHLLQHAYPALLAVIRTRFTSPPLQATSTPLRSAQPKSKQDTESQKRVESLTHLLRHGILHSYHHTSNPRPIENTSISSYPYPRLSTFLLSQLPPVLSELGIHTTKHLQDLVPMISATLSNPFGTAFPPLLAAAVEATRMLVLNAWPRIWRWRAEILGGLCSCWLHICDDLVDIGMGISGDNGSGQKAELLQVQGALKVVVAVVRIEIEECVGPAMEETGSKIGEQGGDKGGKGQIIDVDSEFGKLVQGDTRLSGLLIDNEYFDTK</sequence>
<reference evidence="3 4" key="1">
    <citation type="submission" date="2015-08" db="EMBL/GenBank/DDBJ databases">
        <title>Emmonsia species relationships and genome sequence.</title>
        <authorList>
            <person name="Cuomo C.A."/>
            <person name="Schwartz I.S."/>
            <person name="Kenyon C."/>
            <person name="De Hoog G.S."/>
            <person name="Govender N.P."/>
            <person name="Botha A."/>
            <person name="Moreno L."/>
            <person name="De Vries M."/>
            <person name="Munoz J.F."/>
            <person name="Stielow J.B."/>
        </authorList>
    </citation>
    <scope>NUCLEOTIDE SEQUENCE [LARGE SCALE GENOMIC DNA]</scope>
    <source>
        <strain evidence="3 4">EI222</strain>
    </source>
</reference>
<feature type="region of interest" description="Disordered" evidence="2">
    <location>
        <begin position="371"/>
        <end position="392"/>
    </location>
</feature>